<feature type="region of interest" description="Disordered" evidence="1">
    <location>
        <begin position="1"/>
        <end position="29"/>
    </location>
</feature>
<protein>
    <submittedName>
        <fullName evidence="2">Uncharacterized protein</fullName>
    </submittedName>
</protein>
<dbReference type="Proteomes" id="UP001064632">
    <property type="component" value="Chromosome"/>
</dbReference>
<evidence type="ECO:0000313" key="2">
    <source>
        <dbReference type="EMBL" id="UXI66057.1"/>
    </source>
</evidence>
<evidence type="ECO:0000313" key="3">
    <source>
        <dbReference type="Proteomes" id="UP001064632"/>
    </source>
</evidence>
<gene>
    <name evidence="2" type="ORF">N4264_14990</name>
</gene>
<feature type="region of interest" description="Disordered" evidence="1">
    <location>
        <begin position="42"/>
        <end position="85"/>
    </location>
</feature>
<evidence type="ECO:0000256" key="1">
    <source>
        <dbReference type="SAM" id="MobiDB-lite"/>
    </source>
</evidence>
<organism evidence="2 3">
    <name type="scientific">Tahibacter amnicola</name>
    <dbReference type="NCBI Taxonomy" id="2976241"/>
    <lineage>
        <taxon>Bacteria</taxon>
        <taxon>Pseudomonadati</taxon>
        <taxon>Pseudomonadota</taxon>
        <taxon>Gammaproteobacteria</taxon>
        <taxon>Lysobacterales</taxon>
        <taxon>Rhodanobacteraceae</taxon>
        <taxon>Tahibacter</taxon>
    </lineage>
</organism>
<proteinExistence type="predicted"/>
<reference evidence="2" key="1">
    <citation type="submission" date="2022-09" db="EMBL/GenBank/DDBJ databases">
        <title>Tahibacter sp. nov., isolated from a fresh water.</title>
        <authorList>
            <person name="Baek J.H."/>
            <person name="Lee J.K."/>
            <person name="Kim J.M."/>
            <person name="Jeon C.O."/>
        </authorList>
    </citation>
    <scope>NUCLEOTIDE SEQUENCE</scope>
    <source>
        <strain evidence="2">W38</strain>
    </source>
</reference>
<name>A0ABY6BDS8_9GAMM</name>
<dbReference type="RefSeq" id="WP_261693043.1">
    <property type="nucleotide sequence ID" value="NZ_CP104694.1"/>
</dbReference>
<sequence>MKLSGHNPSTVDVTVTPVPDPNAASSCCHSTPDTEALAKAKPTDSCCSENAGKPSSDASVAGSGRVAHSASGGCCGGAHKTAPKP</sequence>
<dbReference type="EMBL" id="CP104694">
    <property type="protein sequence ID" value="UXI66057.1"/>
    <property type="molecule type" value="Genomic_DNA"/>
</dbReference>
<keyword evidence="3" id="KW-1185">Reference proteome</keyword>
<accession>A0ABY6BDS8</accession>